<dbReference type="InterPro" id="IPR011527">
    <property type="entry name" value="ABC1_TM_dom"/>
</dbReference>
<feature type="domain" description="ABC transmembrane type-1" evidence="11">
    <location>
        <begin position="19"/>
        <end position="322"/>
    </location>
</feature>
<dbReference type="GO" id="GO:0015421">
    <property type="term" value="F:ABC-type oligopeptide transporter activity"/>
    <property type="evidence" value="ECO:0007669"/>
    <property type="project" value="TreeGrafter"/>
</dbReference>
<dbReference type="OrthoDB" id="501491at2"/>
<sequence length="783" mass="87189">MSTFKLLIRFAKPYPGWMLLTFLLGFSGALFNGVGTTLIVPVVLKIIGLDIELNNAPDILKIVMRPFDRVPEDYRTLVMAIAIILTIILKNLASYASTLTSSSLARTLTTDMREAGLKNLLEVDLDYFVKTKVGDAINSLSAELGKAASSVNTVIRVSILVITIFVFIGVLLSISWQLTIAATFLLSLVTLVNQYAISRSKDYGKLLSDMSRAYSITVLEVMNGMRLVRATANEDREYTKIVKLIRNREQADFKSQANSEAITPVSEVMGITALVMIILLSKYLFASQISSLSTVIFTYLLVLLRLLPFISQLNAIRSSFANASTSVSIANDFLRRDNKPFMSRGAKIYKALEKGIHFNKISFAYPGSDKLVLKEVDLFLPKGTTLALVGSSGAGKSTMADLLPRFYDVISGSILLDGVDLKEFDIQSLRRAMGIVSQDTFLFNDTVRYNIAYGKPDATEEEIIAATQRANAYEFVTKLSQGFDTLIGDRGVMLSGGQRQRLAIARALLQNPEILILDEATSALDTVSERVVQAAIDDLSKDRTTLVIAHRLSTVQAADQIAVLDQGKVVEVGTHNSLLQKGGYYTRLYTMQFGAEDSEKQFAEVKLTNGQNTEVLTHNQNLVRIPHELRTRLNPTIGFLQLLLDEAENSQEREELIEEIRKSTARVENIIEVFEDIVKLQTTFITSVNDTYKVYRDDLDRLVKKLRTHLNFMLHSLPLIVDDQVQTSEQKEIIKNIYYAAIHLLDTIQELEDFLKSKSLNSTSSSNGLEYQQNGNSKIKIGL</sequence>
<dbReference type="PROSITE" id="PS50929">
    <property type="entry name" value="ABC_TM1F"/>
    <property type="match status" value="1"/>
</dbReference>
<evidence type="ECO:0000256" key="8">
    <source>
        <dbReference type="ARBA" id="ARBA00023136"/>
    </source>
</evidence>
<name>A0A433VW22_9CYAN</name>
<dbReference type="InterPro" id="IPR036097">
    <property type="entry name" value="HisK_dim/P_sf"/>
</dbReference>
<evidence type="ECO:0000256" key="7">
    <source>
        <dbReference type="ARBA" id="ARBA00022989"/>
    </source>
</evidence>
<keyword evidence="13" id="KW-1185">Reference proteome</keyword>
<keyword evidence="7 9" id="KW-1133">Transmembrane helix</keyword>
<dbReference type="EMBL" id="RSCL01000001">
    <property type="protein sequence ID" value="RUT10291.1"/>
    <property type="molecule type" value="Genomic_DNA"/>
</dbReference>
<dbReference type="Proteomes" id="UP000271624">
    <property type="component" value="Unassembled WGS sequence"/>
</dbReference>
<evidence type="ECO:0000259" key="11">
    <source>
        <dbReference type="PROSITE" id="PS50929"/>
    </source>
</evidence>
<keyword evidence="8 9" id="KW-0472">Membrane</keyword>
<dbReference type="InterPro" id="IPR027417">
    <property type="entry name" value="P-loop_NTPase"/>
</dbReference>
<evidence type="ECO:0000256" key="1">
    <source>
        <dbReference type="ARBA" id="ARBA00000085"/>
    </source>
</evidence>
<evidence type="ECO:0000256" key="3">
    <source>
        <dbReference type="ARBA" id="ARBA00012438"/>
    </source>
</evidence>
<gene>
    <name evidence="12" type="ORF">DSM106972_007860</name>
</gene>
<comment type="subcellular location">
    <subcellularLocation>
        <location evidence="2">Cell membrane</location>
        <topology evidence="2">Multi-pass membrane protein</topology>
    </subcellularLocation>
</comment>
<accession>A0A433VW22</accession>
<evidence type="ECO:0000256" key="2">
    <source>
        <dbReference type="ARBA" id="ARBA00004651"/>
    </source>
</evidence>
<dbReference type="SMART" id="SM00388">
    <property type="entry name" value="HisKA"/>
    <property type="match status" value="2"/>
</dbReference>
<dbReference type="PROSITE" id="PS00211">
    <property type="entry name" value="ABC_TRANSPORTER_1"/>
    <property type="match status" value="1"/>
</dbReference>
<dbReference type="PANTHER" id="PTHR43394:SF1">
    <property type="entry name" value="ATP-BINDING CASSETTE SUB-FAMILY B MEMBER 10, MITOCHONDRIAL"/>
    <property type="match status" value="1"/>
</dbReference>
<dbReference type="InterPro" id="IPR039421">
    <property type="entry name" value="Type_1_exporter"/>
</dbReference>
<dbReference type="GO" id="GO:0016887">
    <property type="term" value="F:ATP hydrolysis activity"/>
    <property type="evidence" value="ECO:0007669"/>
    <property type="project" value="InterPro"/>
</dbReference>
<evidence type="ECO:0000256" key="4">
    <source>
        <dbReference type="ARBA" id="ARBA00022692"/>
    </source>
</evidence>
<dbReference type="InterPro" id="IPR003661">
    <property type="entry name" value="HisK_dim/P_dom"/>
</dbReference>
<feature type="domain" description="ABC transporter" evidence="10">
    <location>
        <begin position="356"/>
        <end position="591"/>
    </location>
</feature>
<evidence type="ECO:0000313" key="12">
    <source>
        <dbReference type="EMBL" id="RUT10291.1"/>
    </source>
</evidence>
<dbReference type="AlphaFoldDB" id="A0A433VW22"/>
<dbReference type="GO" id="GO:0005524">
    <property type="term" value="F:ATP binding"/>
    <property type="evidence" value="ECO:0007669"/>
    <property type="project" value="UniProtKB-KW"/>
</dbReference>
<dbReference type="PANTHER" id="PTHR43394">
    <property type="entry name" value="ATP-DEPENDENT PERMEASE MDL1, MITOCHONDRIAL"/>
    <property type="match status" value="1"/>
</dbReference>
<dbReference type="GO" id="GO:0000155">
    <property type="term" value="F:phosphorelay sensor kinase activity"/>
    <property type="evidence" value="ECO:0007669"/>
    <property type="project" value="InterPro"/>
</dbReference>
<dbReference type="Gene3D" id="1.10.287.130">
    <property type="match status" value="1"/>
</dbReference>
<dbReference type="Pfam" id="PF00005">
    <property type="entry name" value="ABC_tran"/>
    <property type="match status" value="1"/>
</dbReference>
<dbReference type="Gene3D" id="3.40.50.300">
    <property type="entry name" value="P-loop containing nucleotide triphosphate hydrolases"/>
    <property type="match status" value="1"/>
</dbReference>
<proteinExistence type="predicted"/>
<dbReference type="InterPro" id="IPR003593">
    <property type="entry name" value="AAA+_ATPase"/>
</dbReference>
<evidence type="ECO:0000313" key="13">
    <source>
        <dbReference type="Proteomes" id="UP000271624"/>
    </source>
</evidence>
<dbReference type="RefSeq" id="WP_127078999.1">
    <property type="nucleotide sequence ID" value="NZ_RSCL01000001.1"/>
</dbReference>
<reference evidence="12" key="1">
    <citation type="submission" date="2018-12" db="EMBL/GenBank/DDBJ databases">
        <authorList>
            <person name="Will S."/>
            <person name="Neumann-Schaal M."/>
            <person name="Henke P."/>
        </authorList>
    </citation>
    <scope>NUCLEOTIDE SEQUENCE</scope>
    <source>
        <strain evidence="12">PCC 7102</strain>
    </source>
</reference>
<protein>
    <recommendedName>
        <fullName evidence="3">histidine kinase</fullName>
        <ecNumber evidence="3">2.7.13.3</ecNumber>
    </recommendedName>
</protein>
<dbReference type="SUPFAM" id="SSF52540">
    <property type="entry name" value="P-loop containing nucleoside triphosphate hydrolases"/>
    <property type="match status" value="1"/>
</dbReference>
<dbReference type="Pfam" id="PF00664">
    <property type="entry name" value="ABC_membrane"/>
    <property type="match status" value="1"/>
</dbReference>
<keyword evidence="6" id="KW-0067">ATP-binding</keyword>
<reference evidence="12" key="2">
    <citation type="journal article" date="2019" name="Genome Biol. Evol.">
        <title>Day and night: Metabolic profiles and evolutionary relationships of six axenic non-marine cyanobacteria.</title>
        <authorList>
            <person name="Will S.E."/>
            <person name="Henke P."/>
            <person name="Boedeker C."/>
            <person name="Huang S."/>
            <person name="Brinkmann H."/>
            <person name="Rohde M."/>
            <person name="Jarek M."/>
            <person name="Friedl T."/>
            <person name="Seufert S."/>
            <person name="Schumacher M."/>
            <person name="Overmann J."/>
            <person name="Neumann-Schaal M."/>
            <person name="Petersen J."/>
        </authorList>
    </citation>
    <scope>NUCLEOTIDE SEQUENCE [LARGE SCALE GENOMIC DNA]</scope>
    <source>
        <strain evidence="12">PCC 7102</strain>
    </source>
</reference>
<dbReference type="InterPro" id="IPR003439">
    <property type="entry name" value="ABC_transporter-like_ATP-bd"/>
</dbReference>
<dbReference type="FunFam" id="3.40.50.300:FF:000218">
    <property type="entry name" value="Multidrug ABC transporter ATP-binding protein"/>
    <property type="match status" value="1"/>
</dbReference>
<feature type="transmembrane region" description="Helical" evidence="9">
    <location>
        <begin position="20"/>
        <end position="44"/>
    </location>
</feature>
<dbReference type="PROSITE" id="PS50893">
    <property type="entry name" value="ABC_TRANSPORTER_2"/>
    <property type="match status" value="1"/>
</dbReference>
<keyword evidence="4 9" id="KW-0812">Transmembrane</keyword>
<dbReference type="GO" id="GO:0005886">
    <property type="term" value="C:plasma membrane"/>
    <property type="evidence" value="ECO:0007669"/>
    <property type="project" value="UniProtKB-SubCell"/>
</dbReference>
<evidence type="ECO:0000256" key="6">
    <source>
        <dbReference type="ARBA" id="ARBA00022840"/>
    </source>
</evidence>
<feature type="transmembrane region" description="Helical" evidence="9">
    <location>
        <begin position="154"/>
        <end position="174"/>
    </location>
</feature>
<comment type="caution">
    <text evidence="12">The sequence shown here is derived from an EMBL/GenBank/DDBJ whole genome shotgun (WGS) entry which is preliminary data.</text>
</comment>
<feature type="transmembrane region" description="Helical" evidence="9">
    <location>
        <begin position="180"/>
        <end position="197"/>
    </location>
</feature>
<dbReference type="SUPFAM" id="SSF47384">
    <property type="entry name" value="Homodimeric domain of signal transducing histidine kinase"/>
    <property type="match status" value="1"/>
</dbReference>
<evidence type="ECO:0000256" key="5">
    <source>
        <dbReference type="ARBA" id="ARBA00022741"/>
    </source>
</evidence>
<dbReference type="InterPro" id="IPR036640">
    <property type="entry name" value="ABC1_TM_sf"/>
</dbReference>
<comment type="catalytic activity">
    <reaction evidence="1">
        <text>ATP + protein L-histidine = ADP + protein N-phospho-L-histidine.</text>
        <dbReference type="EC" id="2.7.13.3"/>
    </reaction>
</comment>
<dbReference type="SMART" id="SM00382">
    <property type="entry name" value="AAA"/>
    <property type="match status" value="1"/>
</dbReference>
<organism evidence="12 13">
    <name type="scientific">Dulcicalothrix desertica PCC 7102</name>
    <dbReference type="NCBI Taxonomy" id="232991"/>
    <lineage>
        <taxon>Bacteria</taxon>
        <taxon>Bacillati</taxon>
        <taxon>Cyanobacteriota</taxon>
        <taxon>Cyanophyceae</taxon>
        <taxon>Nostocales</taxon>
        <taxon>Calotrichaceae</taxon>
        <taxon>Dulcicalothrix</taxon>
    </lineage>
</organism>
<dbReference type="Pfam" id="PF00512">
    <property type="entry name" value="HisKA"/>
    <property type="match status" value="1"/>
</dbReference>
<dbReference type="SUPFAM" id="SSF90123">
    <property type="entry name" value="ABC transporter transmembrane region"/>
    <property type="match status" value="1"/>
</dbReference>
<evidence type="ECO:0000259" key="10">
    <source>
        <dbReference type="PROSITE" id="PS50893"/>
    </source>
</evidence>
<feature type="transmembrane region" description="Helical" evidence="9">
    <location>
        <begin position="74"/>
        <end position="93"/>
    </location>
</feature>
<dbReference type="Gene3D" id="1.20.1560.10">
    <property type="entry name" value="ABC transporter type 1, transmembrane domain"/>
    <property type="match status" value="1"/>
</dbReference>
<evidence type="ECO:0000256" key="9">
    <source>
        <dbReference type="SAM" id="Phobius"/>
    </source>
</evidence>
<keyword evidence="5" id="KW-0547">Nucleotide-binding</keyword>
<dbReference type="EC" id="2.7.13.3" evidence="3"/>
<dbReference type="InterPro" id="IPR017871">
    <property type="entry name" value="ABC_transporter-like_CS"/>
</dbReference>